<dbReference type="Pfam" id="PF20151">
    <property type="entry name" value="DUF6533"/>
    <property type="match status" value="1"/>
</dbReference>
<feature type="transmembrane region" description="Helical" evidence="1">
    <location>
        <begin position="90"/>
        <end position="111"/>
    </location>
</feature>
<organism evidence="3 4">
    <name type="scientific">Moniliophthora roreri</name>
    <name type="common">Frosty pod rot fungus</name>
    <name type="synonym">Monilia roreri</name>
    <dbReference type="NCBI Taxonomy" id="221103"/>
    <lineage>
        <taxon>Eukaryota</taxon>
        <taxon>Fungi</taxon>
        <taxon>Dikarya</taxon>
        <taxon>Basidiomycota</taxon>
        <taxon>Agaricomycotina</taxon>
        <taxon>Agaricomycetes</taxon>
        <taxon>Agaricomycetidae</taxon>
        <taxon>Agaricales</taxon>
        <taxon>Marasmiineae</taxon>
        <taxon>Marasmiaceae</taxon>
        <taxon>Moniliophthora</taxon>
    </lineage>
</organism>
<keyword evidence="1" id="KW-1133">Transmembrane helix</keyword>
<feature type="transmembrane region" description="Helical" evidence="1">
    <location>
        <begin position="123"/>
        <end position="143"/>
    </location>
</feature>
<name>A0A0W0GBI7_MONRR</name>
<dbReference type="Proteomes" id="UP000054988">
    <property type="component" value="Unassembled WGS sequence"/>
</dbReference>
<evidence type="ECO:0000313" key="4">
    <source>
        <dbReference type="Proteomes" id="UP000054988"/>
    </source>
</evidence>
<evidence type="ECO:0000256" key="1">
    <source>
        <dbReference type="SAM" id="Phobius"/>
    </source>
</evidence>
<dbReference type="InterPro" id="IPR045340">
    <property type="entry name" value="DUF6533"/>
</dbReference>
<feature type="domain" description="DUF6533" evidence="2">
    <location>
        <begin position="26"/>
        <end position="68"/>
    </location>
</feature>
<feature type="transmembrane region" description="Helical" evidence="1">
    <location>
        <begin position="20"/>
        <end position="37"/>
    </location>
</feature>
<comment type="caution">
    <text evidence="3">The sequence shown here is derived from an EMBL/GenBank/DDBJ whole genome shotgun (WGS) entry which is preliminary data.</text>
</comment>
<feature type="transmembrane region" description="Helical" evidence="1">
    <location>
        <begin position="172"/>
        <end position="196"/>
    </location>
</feature>
<protein>
    <recommendedName>
        <fullName evidence="2">DUF6533 domain-containing protein</fullName>
    </recommendedName>
</protein>
<gene>
    <name evidence="3" type="ORF">WG66_1495</name>
</gene>
<accession>A0A0W0GBI7</accession>
<sequence>MSLESDPWEMLEYMMKLRVVVFIEYASVAILIFDYFLTLGPEIQFVWKKSPWNLGRVLFFLTRYTPFIGGFLTLYVDVIRDAGLSKCAKLTQAAVYFAVVDIIIAEVILTLRVSALWSGNRKVIFLLVLAVVATSSVSISQIAQVHVAQNTFGEDMNRVYGVCPPYFASSNAMTVCYMILVSYETLIFTLTVIKAVEHYRQPGRSSFIDIFFADGLSYNVFILGKACSPNLETTSLTPGLACSVANIIVRYKTTSEYINLFTSLQPVIHSVLTSRMMLHLKQSAIRKVPSTWGNIHFDGHQEALEEVEADEHRSEASLEINARLWFAGGQQRRN</sequence>
<evidence type="ECO:0000313" key="3">
    <source>
        <dbReference type="EMBL" id="KTB45929.1"/>
    </source>
</evidence>
<dbReference type="EMBL" id="LATX01000557">
    <property type="protein sequence ID" value="KTB45929.1"/>
    <property type="molecule type" value="Genomic_DNA"/>
</dbReference>
<keyword evidence="1" id="KW-0812">Transmembrane</keyword>
<proteinExistence type="predicted"/>
<feature type="transmembrane region" description="Helical" evidence="1">
    <location>
        <begin position="57"/>
        <end position="78"/>
    </location>
</feature>
<reference evidence="3 4" key="1">
    <citation type="submission" date="2015-12" db="EMBL/GenBank/DDBJ databases">
        <title>Draft genome sequence of Moniliophthora roreri, the causal agent of frosty pod rot of cacao.</title>
        <authorList>
            <person name="Aime M.C."/>
            <person name="Diaz-Valderrama J.R."/>
            <person name="Kijpornyongpan T."/>
            <person name="Phillips-Mora W."/>
        </authorList>
    </citation>
    <scope>NUCLEOTIDE SEQUENCE [LARGE SCALE GENOMIC DNA]</scope>
    <source>
        <strain evidence="3 4">MCA 2952</strain>
    </source>
</reference>
<evidence type="ECO:0000259" key="2">
    <source>
        <dbReference type="Pfam" id="PF20151"/>
    </source>
</evidence>
<keyword evidence="1" id="KW-0472">Membrane</keyword>
<dbReference type="AlphaFoldDB" id="A0A0W0GBI7"/>